<dbReference type="EMBL" id="LNYG01000013">
    <property type="protein sequence ID" value="KTD07648.1"/>
    <property type="molecule type" value="Genomic_DNA"/>
</dbReference>
<protein>
    <submittedName>
        <fullName evidence="2">Uncharacterized protein</fullName>
    </submittedName>
</protein>
<feature type="compositionally biased region" description="Polar residues" evidence="1">
    <location>
        <begin position="22"/>
        <end position="35"/>
    </location>
</feature>
<dbReference type="Proteomes" id="UP000093336">
    <property type="component" value="Unassembled WGS sequence"/>
</dbReference>
<evidence type="ECO:0000256" key="1">
    <source>
        <dbReference type="SAM" id="MobiDB-lite"/>
    </source>
</evidence>
<dbReference type="EMBL" id="LYOZ01000001">
    <property type="protein sequence ID" value="OCH99391.1"/>
    <property type="molecule type" value="Genomic_DNA"/>
</dbReference>
<evidence type="ECO:0000313" key="2">
    <source>
        <dbReference type="EMBL" id="KTD07648.1"/>
    </source>
</evidence>
<dbReference type="STRING" id="455.Ljam_1843"/>
<evidence type="ECO:0000313" key="3">
    <source>
        <dbReference type="EMBL" id="OCH99391.1"/>
    </source>
</evidence>
<dbReference type="AlphaFoldDB" id="A0A0W0UIE1"/>
<dbReference type="PATRIC" id="fig|455.5.peg.1941"/>
<gene>
    <name evidence="3" type="ORF">A8135_06810</name>
    <name evidence="2" type="ORF">Ljam_1843</name>
</gene>
<accession>A0A0W0UIE1</accession>
<dbReference type="RefSeq" id="WP_058449750.1">
    <property type="nucleotide sequence ID" value="NZ_CAAAJF010000002.1"/>
</dbReference>
<keyword evidence="5" id="KW-1185">Reference proteome</keyword>
<sequence>MKKSAKLSRQNKGKKIAKEQLNEVSGGNNGTPQTQNSCTFYENGSICTGTLGPVSEQKK</sequence>
<dbReference type="OrthoDB" id="9945691at2"/>
<dbReference type="Proteomes" id="UP000054715">
    <property type="component" value="Unassembled WGS sequence"/>
</dbReference>
<comment type="caution">
    <text evidence="2">The sequence shown here is derived from an EMBL/GenBank/DDBJ whole genome shotgun (WGS) entry which is preliminary data.</text>
</comment>
<reference evidence="2 4" key="1">
    <citation type="submission" date="2015-11" db="EMBL/GenBank/DDBJ databases">
        <title>Genomic analysis of 38 Legionella species identifies large and diverse effector repertoires.</title>
        <authorList>
            <person name="Burstein D."/>
            <person name="Amaro F."/>
            <person name="Zusman T."/>
            <person name="Lifshitz Z."/>
            <person name="Cohen O."/>
            <person name="Gilbert J.A."/>
            <person name="Pupko T."/>
            <person name="Shuman H.A."/>
            <person name="Segal G."/>
        </authorList>
    </citation>
    <scope>NUCLEOTIDE SEQUENCE [LARGE SCALE GENOMIC DNA]</scope>
    <source>
        <strain evidence="2 4">JA-26-G1-E2</strain>
    </source>
</reference>
<evidence type="ECO:0000313" key="5">
    <source>
        <dbReference type="Proteomes" id="UP000093336"/>
    </source>
</evidence>
<feature type="compositionally biased region" description="Basic residues" evidence="1">
    <location>
        <begin position="1"/>
        <end position="15"/>
    </location>
</feature>
<proteinExistence type="predicted"/>
<evidence type="ECO:0000313" key="4">
    <source>
        <dbReference type="Proteomes" id="UP000054715"/>
    </source>
</evidence>
<organism evidence="2 4">
    <name type="scientific">Legionella jamestowniensis</name>
    <dbReference type="NCBI Taxonomy" id="455"/>
    <lineage>
        <taxon>Bacteria</taxon>
        <taxon>Pseudomonadati</taxon>
        <taxon>Pseudomonadota</taxon>
        <taxon>Gammaproteobacteria</taxon>
        <taxon>Legionellales</taxon>
        <taxon>Legionellaceae</taxon>
        <taxon>Legionella</taxon>
    </lineage>
</organism>
<feature type="region of interest" description="Disordered" evidence="1">
    <location>
        <begin position="1"/>
        <end position="35"/>
    </location>
</feature>
<reference evidence="3 5" key="2">
    <citation type="submission" date="2016-05" db="EMBL/GenBank/DDBJ databases">
        <authorList>
            <person name="Prochazka B."/>
            <person name="Indra A."/>
            <person name="Hasenberger P."/>
            <person name="Blaschitz M."/>
            <person name="Wagner L."/>
            <person name="Wewalka G."/>
            <person name="Sorschag S."/>
            <person name="Schmid D."/>
            <person name="Ruppitsch W."/>
        </authorList>
    </citation>
    <scope>NUCLEOTIDE SEQUENCE [LARGE SCALE GENOMIC DNA]</scope>
    <source>
        <strain evidence="3 5">974010_12</strain>
    </source>
</reference>
<name>A0A0W0UIE1_9GAMM</name>